<accession>A0A0V0QZR4</accession>
<dbReference type="Proteomes" id="UP000054937">
    <property type="component" value="Unassembled WGS sequence"/>
</dbReference>
<dbReference type="EMBL" id="LDAU01000080">
    <property type="protein sequence ID" value="KRX07782.1"/>
    <property type="molecule type" value="Genomic_DNA"/>
</dbReference>
<evidence type="ECO:0000256" key="1">
    <source>
        <dbReference type="SAM" id="Coils"/>
    </source>
</evidence>
<reference evidence="2 3" key="1">
    <citation type="journal article" date="2015" name="Sci. Rep.">
        <title>Genome of the facultative scuticociliatosis pathogen Pseudocohnilembus persalinus provides insight into its virulence through horizontal gene transfer.</title>
        <authorList>
            <person name="Xiong J."/>
            <person name="Wang G."/>
            <person name="Cheng J."/>
            <person name="Tian M."/>
            <person name="Pan X."/>
            <person name="Warren A."/>
            <person name="Jiang C."/>
            <person name="Yuan D."/>
            <person name="Miao W."/>
        </authorList>
    </citation>
    <scope>NUCLEOTIDE SEQUENCE [LARGE SCALE GENOMIC DNA]</scope>
    <source>
        <strain evidence="2">36N120E</strain>
    </source>
</reference>
<name>A0A0V0QZR4_PSEPJ</name>
<evidence type="ECO:0000313" key="3">
    <source>
        <dbReference type="Proteomes" id="UP000054937"/>
    </source>
</evidence>
<feature type="coiled-coil region" evidence="1">
    <location>
        <begin position="286"/>
        <end position="418"/>
    </location>
</feature>
<dbReference type="InParanoid" id="A0A0V0QZR4"/>
<comment type="caution">
    <text evidence="2">The sequence shown here is derived from an EMBL/GenBank/DDBJ whole genome shotgun (WGS) entry which is preliminary data.</text>
</comment>
<protein>
    <submittedName>
        <fullName evidence="2">Uncharacterized protein</fullName>
    </submittedName>
</protein>
<dbReference type="AlphaFoldDB" id="A0A0V0QZR4"/>
<evidence type="ECO:0000313" key="2">
    <source>
        <dbReference type="EMBL" id="KRX07782.1"/>
    </source>
</evidence>
<keyword evidence="1" id="KW-0175">Coiled coil</keyword>
<proteinExistence type="predicted"/>
<gene>
    <name evidence="2" type="ORF">PPERSA_07532</name>
</gene>
<keyword evidence="3" id="KW-1185">Reference proteome</keyword>
<organism evidence="2 3">
    <name type="scientific">Pseudocohnilembus persalinus</name>
    <name type="common">Ciliate</name>
    <dbReference type="NCBI Taxonomy" id="266149"/>
    <lineage>
        <taxon>Eukaryota</taxon>
        <taxon>Sar</taxon>
        <taxon>Alveolata</taxon>
        <taxon>Ciliophora</taxon>
        <taxon>Intramacronucleata</taxon>
        <taxon>Oligohymenophorea</taxon>
        <taxon>Scuticociliatia</taxon>
        <taxon>Philasterida</taxon>
        <taxon>Pseudocohnilembidae</taxon>
        <taxon>Pseudocohnilembus</taxon>
    </lineage>
</organism>
<sequence length="418" mass="50164">MAENNNKECNSCISNEEFYKLEKEVQQQIQHSQSLNDLSSLKINEGDQMKIKDTNIIINNQELAQNISTKEDIQKIILKEQKIKDLLIIYTNKETYKKIEELKITLFTHFNFLRGDVFFTENYDLKEFNSILLKYYKKFDLMEQFNQEENKPRVKLYDEQLDYIIQNKQKSEVVILFQLGKQFNLELPQVYKQIYSDFLELFFNYDQQKLEKYEKNIEDRQNIEKNLFFYPSFAPYDKIKNTLVTICEWQNRQKIRIQTCLRQIYEQNLILKEINQQNQKKLQFFEESQQKNVENNEIQNQDSQQEQNKNEEIQNQQITNKSRAFSILDSKSSSISDLQATIIDLKKTIDFLVKKIKELNKSLKQSQQQNAEYQQQIEVMNEEKIFLKNKIANSGNNIQEISDLLKVVNEKIKNFEQQ</sequence>